<keyword evidence="3" id="KW-0520">NAD</keyword>
<evidence type="ECO:0000256" key="1">
    <source>
        <dbReference type="ARBA" id="ARBA00007637"/>
    </source>
</evidence>
<gene>
    <name evidence="5" type="ORF">NDI79_06495</name>
</gene>
<organism evidence="5 6">
    <name type="scientific">Halogeometricum luteum</name>
    <dbReference type="NCBI Taxonomy" id="2950537"/>
    <lineage>
        <taxon>Archaea</taxon>
        <taxon>Methanobacteriati</taxon>
        <taxon>Methanobacteriota</taxon>
        <taxon>Stenosarchaea group</taxon>
        <taxon>Halobacteria</taxon>
        <taxon>Halobacteriales</taxon>
        <taxon>Haloferacaceae</taxon>
        <taxon>Halogeometricum</taxon>
    </lineage>
</organism>
<feature type="domain" description="NAD-dependent epimerase/dehydratase" evidence="4">
    <location>
        <begin position="4"/>
        <end position="178"/>
    </location>
</feature>
<dbReference type="PANTHER" id="PTHR43103:SF5">
    <property type="entry name" value="4-EPIMERASE, PUTATIVE (AFU_ORTHOLOGUE AFUA_7G00360)-RELATED"/>
    <property type="match status" value="1"/>
</dbReference>
<keyword evidence="6" id="KW-1185">Reference proteome</keyword>
<accession>A0ABU2G0L6</accession>
<dbReference type="PANTHER" id="PTHR43103">
    <property type="entry name" value="NUCLEOSIDE-DIPHOSPHATE-SUGAR EPIMERASE"/>
    <property type="match status" value="1"/>
</dbReference>
<sequence length="266" mass="28826">MAHVAITGADGNVGSAAVEAFDHETHKVTPMTHSETEGMESVVVDVSDREQFVEKLPEDADVLVHLAANPSPYAEWDEVKEVNVDGAFNAYYAADENDVGRVVYASSNHATNGHIVADPDEPETMRADADVIDPDDETAPDSFYGVTKVAGEAMGNYFAHREGVETVNLRIGWLLSEQDLKDEVTDPVSEEYAEEAARFARAMWLSPSDCKDAVRAASLADLPDGENSVTVNAISANDERCLSLTHGLRTIGYRPRDNAAEVIESN</sequence>
<dbReference type="CDD" id="cd08946">
    <property type="entry name" value="SDR_e"/>
    <property type="match status" value="1"/>
</dbReference>
<evidence type="ECO:0000256" key="2">
    <source>
        <dbReference type="ARBA" id="ARBA00023002"/>
    </source>
</evidence>
<evidence type="ECO:0000259" key="4">
    <source>
        <dbReference type="Pfam" id="PF01370"/>
    </source>
</evidence>
<evidence type="ECO:0000256" key="3">
    <source>
        <dbReference type="ARBA" id="ARBA00023027"/>
    </source>
</evidence>
<dbReference type="Pfam" id="PF01370">
    <property type="entry name" value="Epimerase"/>
    <property type="match status" value="1"/>
</dbReference>
<keyword evidence="2" id="KW-0560">Oxidoreductase</keyword>
<dbReference type="Gene3D" id="3.40.50.720">
    <property type="entry name" value="NAD(P)-binding Rossmann-like Domain"/>
    <property type="match status" value="1"/>
</dbReference>
<reference evidence="5 6" key="1">
    <citation type="submission" date="2022-06" db="EMBL/GenBank/DDBJ databases">
        <title>Halogeometricum sp. a new haloarchaeum isolate from saline soil.</title>
        <authorList>
            <person name="Strakova D."/>
            <person name="Galisteo C."/>
            <person name="Sanchez-Porro C."/>
            <person name="Ventosa A."/>
        </authorList>
    </citation>
    <scope>NUCLEOTIDE SEQUENCE [LARGE SCALE GENOMIC DNA]</scope>
    <source>
        <strain evidence="6">S3BR25-2</strain>
    </source>
</reference>
<dbReference type="InterPro" id="IPR001509">
    <property type="entry name" value="Epimerase_deHydtase"/>
</dbReference>
<name>A0ABU2G0L6_9EURY</name>
<dbReference type="InterPro" id="IPR036291">
    <property type="entry name" value="NAD(P)-bd_dom_sf"/>
</dbReference>
<dbReference type="SUPFAM" id="SSF51735">
    <property type="entry name" value="NAD(P)-binding Rossmann-fold domains"/>
    <property type="match status" value="1"/>
</dbReference>
<evidence type="ECO:0000313" key="5">
    <source>
        <dbReference type="EMBL" id="MDS0293818.1"/>
    </source>
</evidence>
<proteinExistence type="inferred from homology"/>
<comment type="similarity">
    <text evidence="1">Belongs to the NAD(P)-dependent epimerase/dehydratase family.</text>
</comment>
<dbReference type="EMBL" id="JAMQOQ010000002">
    <property type="protein sequence ID" value="MDS0293818.1"/>
    <property type="molecule type" value="Genomic_DNA"/>
</dbReference>
<comment type="caution">
    <text evidence="5">The sequence shown here is derived from an EMBL/GenBank/DDBJ whole genome shotgun (WGS) entry which is preliminary data.</text>
</comment>
<evidence type="ECO:0000313" key="6">
    <source>
        <dbReference type="Proteomes" id="UP001254813"/>
    </source>
</evidence>
<protein>
    <submittedName>
        <fullName evidence="5">NAD(P)-dependent oxidoreductase</fullName>
    </submittedName>
</protein>
<dbReference type="Proteomes" id="UP001254813">
    <property type="component" value="Unassembled WGS sequence"/>
</dbReference>
<dbReference type="RefSeq" id="WP_310927675.1">
    <property type="nucleotide sequence ID" value="NZ_JAMQOQ010000002.1"/>
</dbReference>